<dbReference type="Proteomes" id="UP001151081">
    <property type="component" value="Unassembled WGS sequence"/>
</dbReference>
<dbReference type="GO" id="GO:0008610">
    <property type="term" value="P:lipid biosynthetic process"/>
    <property type="evidence" value="ECO:0007669"/>
    <property type="project" value="TreeGrafter"/>
</dbReference>
<name>A0A9X3X2D5_9BACT</name>
<dbReference type="InterPro" id="IPR029058">
    <property type="entry name" value="AB_hydrolase_fold"/>
</dbReference>
<dbReference type="PANTHER" id="PTHR11487:SF0">
    <property type="entry name" value="S-ACYL FATTY ACID SYNTHASE THIOESTERASE, MEDIUM CHAIN"/>
    <property type="match status" value="1"/>
</dbReference>
<evidence type="ECO:0000259" key="2">
    <source>
        <dbReference type="Pfam" id="PF00975"/>
    </source>
</evidence>
<sequence length="266" mass="29044">MPNAHEPMAVTPPPSPALVCVPGKEAPALRLFVFPHAGSGAFPYRALAVGLPPWVELHAVQLPGRESLFSATPYQSMPPLVEALFPVLAPKLDLPFVFFGHSFGGHVAFAMARALRARGSAAPRALVVSSSRAPHLPIGRLPLHDLSRPRLIEELRRYGGTPEAVLSNDELMDLFLPPLRADFRIYETNTFEPEAPLALPITAFGARHDRSTRPEQVEPWREHTSAAFTSRIFEGGHFYLFEESKPALVEALAQVLVNVRGAQGTS</sequence>
<dbReference type="AlphaFoldDB" id="A0A9X3X2D5"/>
<dbReference type="RefSeq" id="WP_272419588.1">
    <property type="nucleotide sequence ID" value="NZ_JAGTJJ010000003.1"/>
</dbReference>
<evidence type="ECO:0000313" key="3">
    <source>
        <dbReference type="EMBL" id="MDC3980943.1"/>
    </source>
</evidence>
<dbReference type="SUPFAM" id="SSF53474">
    <property type="entry name" value="alpha/beta-Hydrolases"/>
    <property type="match status" value="1"/>
</dbReference>
<keyword evidence="4" id="KW-1185">Reference proteome</keyword>
<accession>A0A9X3X2D5</accession>
<dbReference type="EMBL" id="JAGTJJ010000003">
    <property type="protein sequence ID" value="MDC3980943.1"/>
    <property type="molecule type" value="Genomic_DNA"/>
</dbReference>
<comment type="similarity">
    <text evidence="1">Belongs to the thioesterase family.</text>
</comment>
<organism evidence="3 4">
    <name type="scientific">Polyangium jinanense</name>
    <dbReference type="NCBI Taxonomy" id="2829994"/>
    <lineage>
        <taxon>Bacteria</taxon>
        <taxon>Pseudomonadati</taxon>
        <taxon>Myxococcota</taxon>
        <taxon>Polyangia</taxon>
        <taxon>Polyangiales</taxon>
        <taxon>Polyangiaceae</taxon>
        <taxon>Polyangium</taxon>
    </lineage>
</organism>
<gene>
    <name evidence="3" type="ORF">KEG57_10575</name>
</gene>
<protein>
    <submittedName>
        <fullName evidence="3">Thioesterase</fullName>
    </submittedName>
</protein>
<comment type="caution">
    <text evidence="3">The sequence shown here is derived from an EMBL/GenBank/DDBJ whole genome shotgun (WGS) entry which is preliminary data.</text>
</comment>
<dbReference type="InterPro" id="IPR001031">
    <property type="entry name" value="Thioesterase"/>
</dbReference>
<dbReference type="InterPro" id="IPR012223">
    <property type="entry name" value="TEII"/>
</dbReference>
<feature type="domain" description="Thioesterase" evidence="2">
    <location>
        <begin position="30"/>
        <end position="252"/>
    </location>
</feature>
<proteinExistence type="inferred from homology"/>
<reference evidence="3 4" key="1">
    <citation type="submission" date="2021-04" db="EMBL/GenBank/DDBJ databases">
        <title>Genome analysis of Polyangium sp.</title>
        <authorList>
            <person name="Li Y."/>
            <person name="Wang J."/>
        </authorList>
    </citation>
    <scope>NUCLEOTIDE SEQUENCE [LARGE SCALE GENOMIC DNA]</scope>
    <source>
        <strain evidence="3 4">SDU14</strain>
    </source>
</reference>
<dbReference type="Pfam" id="PF00975">
    <property type="entry name" value="Thioesterase"/>
    <property type="match status" value="1"/>
</dbReference>
<evidence type="ECO:0000256" key="1">
    <source>
        <dbReference type="ARBA" id="ARBA00007169"/>
    </source>
</evidence>
<evidence type="ECO:0000313" key="4">
    <source>
        <dbReference type="Proteomes" id="UP001151081"/>
    </source>
</evidence>
<dbReference type="PANTHER" id="PTHR11487">
    <property type="entry name" value="THIOESTERASE"/>
    <property type="match status" value="1"/>
</dbReference>
<dbReference type="Gene3D" id="3.40.50.1820">
    <property type="entry name" value="alpha/beta hydrolase"/>
    <property type="match status" value="1"/>
</dbReference>